<gene>
    <name evidence="1" type="ORF">DPEC_G00355480</name>
</gene>
<accession>A0ACC2EZJ6</accession>
<dbReference type="Proteomes" id="UP001157502">
    <property type="component" value="Chromosome 37"/>
</dbReference>
<organism evidence="1 2">
    <name type="scientific">Dallia pectoralis</name>
    <name type="common">Alaska blackfish</name>
    <dbReference type="NCBI Taxonomy" id="75939"/>
    <lineage>
        <taxon>Eukaryota</taxon>
        <taxon>Metazoa</taxon>
        <taxon>Chordata</taxon>
        <taxon>Craniata</taxon>
        <taxon>Vertebrata</taxon>
        <taxon>Euteleostomi</taxon>
        <taxon>Actinopterygii</taxon>
        <taxon>Neopterygii</taxon>
        <taxon>Teleostei</taxon>
        <taxon>Protacanthopterygii</taxon>
        <taxon>Esociformes</taxon>
        <taxon>Umbridae</taxon>
        <taxon>Dallia</taxon>
    </lineage>
</organism>
<evidence type="ECO:0000313" key="1">
    <source>
        <dbReference type="EMBL" id="KAJ7984502.1"/>
    </source>
</evidence>
<protein>
    <submittedName>
        <fullName evidence="1">Uncharacterized protein</fullName>
    </submittedName>
</protein>
<keyword evidence="2" id="KW-1185">Reference proteome</keyword>
<proteinExistence type="predicted"/>
<sequence>MEKSGHYDSLLDLSNRIPWQEDCYVDLQSKPNSTSTKGQTEGVGWIQKHQGQLERFINATVLENALSHLRKLELLSPGEEAQVHGAGKLQEQIGILTSILVSKDPQGSDALQAFIENFDTQVSRLISMHDPMVQEHKRALQLQYPTPSPTPYPSLSTPDFCFSRVLLLVDGLSDLQQKEHDLMQVEATRGSQRQHVRPLALTKFLEPLTRVSLPPRVSLTVGVAGIGKSSLVSHFVRLWSRGEIYTDVSFVLPIAFWELNALEKVSAERLVKLAFPHITDPSLVLSGACRTLLIFDGLDEFRCPLDFSEAAPCTDPKKEVLVEDLVTNIIRGNLLPEAVVWVTSRPSVASLVPGGLVDRVTEVPGFSPKDIQELLTKTIPKGDTVSQIWAHLESNKIFMVMSYMPGICSILLATLGYLLESGWQEGLPRTCTELYSHFCAMRAEAGEPRGREPVKMEPLNGNNRKLLASLGRLAFYGLLKRKYTFSEQDMRAYGVDLPSTQGSLGIGILIRKESLVCVAYRFNHLTVQEFLAATYYHTSSKRAIFDMFTESAMSWPKIGFQNHFRSALQRSQQAEDGHLDVFVRFLAGLLCPGAVRPLAGLLTPGKDDGGQRVWAAGFLQGLLGSGGAVVSLRSVNVAYCLQELQHTEVLRSVEEDLRFGSLGGKLTRTHCTALAYLLHVSPECSEETSLTACLDYNTVKSLLPQLLYCNHLRLENNHFKDDVMELLGSLLSAKDCHLQKISLAENAIGNKGAKALSRALLVNRTLNTLDLRSNNIGSKGTKFLSEALKMNQFLVFFSLQNNLIEEEGARALADVLLSKCKLVSLNVQKNCIGPDGAKRLAEALKTNQTLTELILCSNQLGDKGTVALAQALTVNHTLLSLHLQSNSISNKGMTALTKALRMNRGLILLNLRENSIGVEGAKDIARALQENSTLQDLDLTANLLHDEGVKAIAGAVKVNRALTSLHLQWNFIKCTATKALAHALLTNSTMKLLDLQENAIGDEGMMALALALKTNTSLCTLCLQGVSAGRTGAISLAEALMVNKTLHTLDLRGNAIGMEGAKALANALKTNRTVRSLNLQENSLGMDGAIFIATALKGNHQLTYINLQGNGIGESGAKVISDAIRTNSPDCVVKI</sequence>
<dbReference type="EMBL" id="CM055764">
    <property type="protein sequence ID" value="KAJ7984502.1"/>
    <property type="molecule type" value="Genomic_DNA"/>
</dbReference>
<comment type="caution">
    <text evidence="1">The sequence shown here is derived from an EMBL/GenBank/DDBJ whole genome shotgun (WGS) entry which is preliminary data.</text>
</comment>
<reference evidence="1" key="1">
    <citation type="submission" date="2021-05" db="EMBL/GenBank/DDBJ databases">
        <authorList>
            <person name="Pan Q."/>
            <person name="Jouanno E."/>
            <person name="Zahm M."/>
            <person name="Klopp C."/>
            <person name="Cabau C."/>
            <person name="Louis A."/>
            <person name="Berthelot C."/>
            <person name="Parey E."/>
            <person name="Roest Crollius H."/>
            <person name="Montfort J."/>
            <person name="Robinson-Rechavi M."/>
            <person name="Bouchez O."/>
            <person name="Lampietro C."/>
            <person name="Lopez Roques C."/>
            <person name="Donnadieu C."/>
            <person name="Postlethwait J."/>
            <person name="Bobe J."/>
            <person name="Dillon D."/>
            <person name="Chandos A."/>
            <person name="von Hippel F."/>
            <person name="Guiguen Y."/>
        </authorList>
    </citation>
    <scope>NUCLEOTIDE SEQUENCE</scope>
    <source>
        <strain evidence="1">YG-Jan2019</strain>
    </source>
</reference>
<name>A0ACC2EZJ6_DALPE</name>
<evidence type="ECO:0000313" key="2">
    <source>
        <dbReference type="Proteomes" id="UP001157502"/>
    </source>
</evidence>